<protein>
    <submittedName>
        <fullName evidence="3">Fatty acid desaturase</fullName>
        <ecNumber evidence="3">1.14.19.3</ecNumber>
    </submittedName>
</protein>
<dbReference type="GO" id="GO:0016020">
    <property type="term" value="C:membrane"/>
    <property type="evidence" value="ECO:0007669"/>
    <property type="project" value="TreeGrafter"/>
</dbReference>
<keyword evidence="1" id="KW-1133">Transmembrane helix</keyword>
<feature type="transmembrane region" description="Helical" evidence="1">
    <location>
        <begin position="233"/>
        <end position="254"/>
    </location>
</feature>
<name>A0A6N4SWQ7_CYTH3</name>
<dbReference type="CDD" id="cd03506">
    <property type="entry name" value="Delta6-FADS-like"/>
    <property type="match status" value="1"/>
</dbReference>
<evidence type="ECO:0000313" key="3">
    <source>
        <dbReference type="EMBL" id="ABG60997.1"/>
    </source>
</evidence>
<organism evidence="3 4">
    <name type="scientific">Cytophaga hutchinsonii (strain ATCC 33406 / DSM 1761 / CIP 103989 / NBRC 15051 / NCIMB 9469 / D465)</name>
    <dbReference type="NCBI Taxonomy" id="269798"/>
    <lineage>
        <taxon>Bacteria</taxon>
        <taxon>Pseudomonadati</taxon>
        <taxon>Bacteroidota</taxon>
        <taxon>Cytophagia</taxon>
        <taxon>Cytophagales</taxon>
        <taxon>Cytophagaceae</taxon>
        <taxon>Cytophaga</taxon>
    </lineage>
</organism>
<dbReference type="RefSeq" id="WP_011587102.1">
    <property type="nucleotide sequence ID" value="NC_008255.1"/>
</dbReference>
<evidence type="ECO:0000259" key="2">
    <source>
        <dbReference type="Pfam" id="PF00487"/>
    </source>
</evidence>
<gene>
    <name evidence="3" type="ordered locus">CHU_3764</name>
</gene>
<accession>A0A6N4SWQ7</accession>
<dbReference type="PANTHER" id="PTHR19353">
    <property type="entry name" value="FATTY ACID DESATURASE 2"/>
    <property type="match status" value="1"/>
</dbReference>
<dbReference type="GO" id="GO:0008610">
    <property type="term" value="P:lipid biosynthetic process"/>
    <property type="evidence" value="ECO:0007669"/>
    <property type="project" value="UniProtKB-ARBA"/>
</dbReference>
<evidence type="ECO:0000313" key="4">
    <source>
        <dbReference type="Proteomes" id="UP000001822"/>
    </source>
</evidence>
<keyword evidence="1" id="KW-0472">Membrane</keyword>
<reference evidence="3 4" key="1">
    <citation type="journal article" date="2007" name="Appl. Environ. Microbiol.">
        <title>Genome sequence of the cellulolytic gliding bacterium Cytophaga hutchinsonii.</title>
        <authorList>
            <person name="Xie G."/>
            <person name="Bruce D.C."/>
            <person name="Challacombe J.F."/>
            <person name="Chertkov O."/>
            <person name="Detter J.C."/>
            <person name="Gilna P."/>
            <person name="Han C.S."/>
            <person name="Lucas S."/>
            <person name="Misra M."/>
            <person name="Myers G.L."/>
            <person name="Richardson P."/>
            <person name="Tapia R."/>
            <person name="Thayer N."/>
            <person name="Thompson L.S."/>
            <person name="Brettin T.S."/>
            <person name="Henrissat B."/>
            <person name="Wilson D.B."/>
            <person name="McBride M.J."/>
        </authorList>
    </citation>
    <scope>NUCLEOTIDE SEQUENCE [LARGE SCALE GENOMIC DNA]</scope>
    <source>
        <strain evidence="4">ATCC 33406 / DSM 1761 / CIP 103989 / NBRC 15051 / NCIMB 9469 / D465</strain>
    </source>
</reference>
<dbReference type="AlphaFoldDB" id="A0A6N4SWQ7"/>
<dbReference type="OrthoDB" id="104711at2"/>
<feature type="transmembrane region" description="Helical" evidence="1">
    <location>
        <begin position="40"/>
        <end position="59"/>
    </location>
</feature>
<sequence>MSTTPRLKFIDTKNSQFFATVKRNVDLYFKENNISKNANALMIFKSIFFFGGVWVFYGLILSQNFSLSVMLILAMLMGVFKAASAFNISHDAMHGSYSSKEWVNNLLAYTFNILGANISVWVVSHNIVHHTFTNIEEHDEDLIIAPGLIRLTDGDKKSKIQRFQHLYAFFLYGFASLSWVLRKDYMKMFQDKIGQHVTKHYTKRDYIELFLYKAINYTIFIVIPLVVLDITWWQFLIGFIAMHFAMGFTLGLVFQLAHVVEETSFPVTNGEGNIEEAWAVHQMCTTANFGMDSFLTSFICGGLNFQVEHHLFPKVCHIHYPAISKIVRETAESMNVPYLYNDTFFTALQSHYQVLKKFSLEAA</sequence>
<dbReference type="PANTHER" id="PTHR19353:SF19">
    <property type="entry name" value="DELTA(5) FATTY ACID DESATURASE C-RELATED"/>
    <property type="match status" value="1"/>
</dbReference>
<keyword evidence="4" id="KW-1185">Reference proteome</keyword>
<dbReference type="GO" id="GO:0016213">
    <property type="term" value="F:acyl-CoA 6-desaturase activity"/>
    <property type="evidence" value="ECO:0007669"/>
    <property type="project" value="UniProtKB-EC"/>
</dbReference>
<dbReference type="InterPro" id="IPR012171">
    <property type="entry name" value="Fatty_acid_desaturase"/>
</dbReference>
<feature type="transmembrane region" description="Helical" evidence="1">
    <location>
        <begin position="106"/>
        <end position="124"/>
    </location>
</feature>
<dbReference type="Pfam" id="PF00487">
    <property type="entry name" value="FA_desaturase"/>
    <property type="match status" value="1"/>
</dbReference>
<feature type="transmembrane region" description="Helical" evidence="1">
    <location>
        <begin position="163"/>
        <end position="181"/>
    </location>
</feature>
<dbReference type="KEGG" id="chu:CHU_3764"/>
<dbReference type="PIRSF" id="PIRSF015921">
    <property type="entry name" value="FA_sphinglp_des"/>
    <property type="match status" value="1"/>
</dbReference>
<keyword evidence="3" id="KW-0560">Oxidoreductase</keyword>
<dbReference type="EC" id="1.14.19.3" evidence="3"/>
<feature type="transmembrane region" description="Helical" evidence="1">
    <location>
        <begin position="209"/>
        <end position="227"/>
    </location>
</feature>
<keyword evidence="1" id="KW-0812">Transmembrane</keyword>
<feature type="transmembrane region" description="Helical" evidence="1">
    <location>
        <begin position="65"/>
        <end position="86"/>
    </location>
</feature>
<feature type="domain" description="Fatty acid desaturase" evidence="2">
    <location>
        <begin position="69"/>
        <end position="339"/>
    </location>
</feature>
<proteinExistence type="predicted"/>
<dbReference type="InterPro" id="IPR005804">
    <property type="entry name" value="FA_desaturase_dom"/>
</dbReference>
<evidence type="ECO:0000256" key="1">
    <source>
        <dbReference type="SAM" id="Phobius"/>
    </source>
</evidence>
<dbReference type="EMBL" id="CP000383">
    <property type="protein sequence ID" value="ABG60997.1"/>
    <property type="molecule type" value="Genomic_DNA"/>
</dbReference>
<dbReference type="Proteomes" id="UP000001822">
    <property type="component" value="Chromosome"/>
</dbReference>